<sequence length="60" mass="6680">MAVCQSEESDYESVASRCSGMNGDRFGACREANMKFNLWQGCLMEESIRQQQKALGGILN</sequence>
<accession>A0AAU7EA53</accession>
<name>A0AAU7EA53_9BACT</name>
<organism evidence="1">
    <name type="scientific">Campylobacter sp. CCS1377</name>
    <dbReference type="NCBI Taxonomy" id="3158229"/>
    <lineage>
        <taxon>Bacteria</taxon>
        <taxon>Pseudomonadati</taxon>
        <taxon>Campylobacterota</taxon>
        <taxon>Epsilonproteobacteria</taxon>
        <taxon>Campylobacterales</taxon>
        <taxon>Campylobacteraceae</taxon>
        <taxon>Campylobacter</taxon>
    </lineage>
</organism>
<evidence type="ECO:0000313" key="1">
    <source>
        <dbReference type="EMBL" id="XBJ30127.1"/>
    </source>
</evidence>
<dbReference type="AlphaFoldDB" id="A0AAU7EA53"/>
<dbReference type="EMBL" id="CP155620">
    <property type="protein sequence ID" value="XBJ30127.1"/>
    <property type="molecule type" value="Genomic_DNA"/>
</dbReference>
<dbReference type="RefSeq" id="WP_348519127.1">
    <property type="nucleotide sequence ID" value="NZ_CP155620.1"/>
</dbReference>
<reference evidence="1" key="1">
    <citation type="submission" date="2024-05" db="EMBL/GenBank/DDBJ databases">
        <title>Campylobacter coli isolated from environmental waters in Slovenia.</title>
        <authorList>
            <person name="Zautner A.E."/>
            <person name="Bunk B."/>
            <person name="Riedel T."/>
            <person name="Sproeer C."/>
        </authorList>
    </citation>
    <scope>NUCLEOTIDE SEQUENCE</scope>
    <source>
        <strain evidence="1">CCS1377</strain>
    </source>
</reference>
<protein>
    <submittedName>
        <fullName evidence="1">Uncharacterized protein</fullName>
    </submittedName>
</protein>
<proteinExistence type="predicted"/>
<gene>
    <name evidence="1" type="ORF">AAH949_04690</name>
</gene>